<reference evidence="4 5" key="1">
    <citation type="journal article" date="2020" name="Microorganisms">
        <title>Osmotic Adaptation and Compatible Solute Biosynthesis of Phototrophic Bacteria as Revealed from Genome Analyses.</title>
        <authorList>
            <person name="Imhoff J.F."/>
            <person name="Rahn T."/>
            <person name="Kunzel S."/>
            <person name="Keller A."/>
            <person name="Neulinger S.C."/>
        </authorList>
    </citation>
    <scope>NUCLEOTIDE SEQUENCE [LARGE SCALE GENOMIC DNA]</scope>
    <source>
        <strain evidence="4 5">DSM 6210</strain>
    </source>
</reference>
<evidence type="ECO:0000256" key="2">
    <source>
        <dbReference type="ARBA" id="ARBA00022525"/>
    </source>
</evidence>
<gene>
    <name evidence="4" type="ORF">CKO31_05810</name>
</gene>
<dbReference type="Pfam" id="PF03098">
    <property type="entry name" value="An_peroxidase"/>
    <property type="match status" value="1"/>
</dbReference>
<dbReference type="PANTHER" id="PTHR11475">
    <property type="entry name" value="OXIDASE/PEROXIDASE"/>
    <property type="match status" value="1"/>
</dbReference>
<dbReference type="InterPro" id="IPR037120">
    <property type="entry name" value="Haem_peroxidase_sf_animal"/>
</dbReference>
<sequence length="578" mass="64028">MPCSRPAAPFPAARTVLFSAEDRPIPTARLGFRPYSRLGPSPSLIPSPPTALRRRTQTNVLESDRRTSMSGCPVMHHGMTKASGCEHVAVSKFGRLLPATGSGTLTEQEAAAIGGPGGLMHDFDGTSPDSPIPAGYIFFAQFIDHDVTLDTTSSLRADPATVDVDALPNIRSASLDLDCVYGFGPEASPHIYDADRPGHIAVHPNGFDVARAPAGQALIGDPRNDENIFVSQMQLLFHRFHNKLLAERVVQETGSKHFERFEEAQKQTRYHYQWLVLFDFLKRLCDPCVYAHAVPKILAADPKKYPYLYQPDAHGKLRMPVEFSVAAFRVGHTMVRSRYAVNAANLDIELFDERFGTLGFNGLPEELAVDWRYLLPVHRCIRPRMAKGLDPKLADEIQAMPLPVVNSRNPNDRALGFRNLMRGNVMRLPSGQQAAQTLSGHYGSCIDPNLDLGLEDLFNAAGLDGAKLGADTPLFYYILRESEVVHDCQRFGPVGSAILLEVFGGMLVHCDGTSFVHATDWHPDPCVSKERWGWWTDEYQQHFDPSALVSEPDYYPFELADVVRFVGDLGDPQGYQSE</sequence>
<comment type="caution">
    <text evidence="4">The sequence shown here is derived from an EMBL/GenBank/DDBJ whole genome shotgun (WGS) entry which is preliminary data.</text>
</comment>
<keyword evidence="5" id="KW-1185">Reference proteome</keyword>
<comment type="subcellular location">
    <subcellularLocation>
        <location evidence="1">Secreted</location>
    </subcellularLocation>
</comment>
<keyword evidence="3" id="KW-0325">Glycoprotein</keyword>
<evidence type="ECO:0000313" key="4">
    <source>
        <dbReference type="EMBL" id="MBK1630269.1"/>
    </source>
</evidence>
<proteinExistence type="predicted"/>
<dbReference type="PANTHER" id="PTHR11475:SF4">
    <property type="entry name" value="CHORION PEROXIDASE"/>
    <property type="match status" value="1"/>
</dbReference>
<dbReference type="InterPro" id="IPR019791">
    <property type="entry name" value="Haem_peroxidase_animal"/>
</dbReference>
<evidence type="ECO:0000313" key="5">
    <source>
        <dbReference type="Proteomes" id="UP000748752"/>
    </source>
</evidence>
<organism evidence="4 5">
    <name type="scientific">Thiohalocapsa halophila</name>
    <dbReference type="NCBI Taxonomy" id="69359"/>
    <lineage>
        <taxon>Bacteria</taxon>
        <taxon>Pseudomonadati</taxon>
        <taxon>Pseudomonadota</taxon>
        <taxon>Gammaproteobacteria</taxon>
        <taxon>Chromatiales</taxon>
        <taxon>Chromatiaceae</taxon>
        <taxon>Thiohalocapsa</taxon>
    </lineage>
</organism>
<evidence type="ECO:0000256" key="3">
    <source>
        <dbReference type="ARBA" id="ARBA00023180"/>
    </source>
</evidence>
<keyword evidence="2" id="KW-0964">Secreted</keyword>
<dbReference type="Gene3D" id="1.10.640.10">
    <property type="entry name" value="Haem peroxidase domain superfamily, animal type"/>
    <property type="match status" value="1"/>
</dbReference>
<dbReference type="SUPFAM" id="SSF48113">
    <property type="entry name" value="Heme-dependent peroxidases"/>
    <property type="match status" value="1"/>
</dbReference>
<protein>
    <recommendedName>
        <fullName evidence="6">Peroxidase</fullName>
    </recommendedName>
</protein>
<dbReference type="Proteomes" id="UP000748752">
    <property type="component" value="Unassembled WGS sequence"/>
</dbReference>
<evidence type="ECO:0000256" key="1">
    <source>
        <dbReference type="ARBA" id="ARBA00004613"/>
    </source>
</evidence>
<evidence type="ECO:0008006" key="6">
    <source>
        <dbReference type="Google" id="ProtNLM"/>
    </source>
</evidence>
<accession>A0ABS1CED9</accession>
<dbReference type="EMBL" id="NRRV01000010">
    <property type="protein sequence ID" value="MBK1630269.1"/>
    <property type="molecule type" value="Genomic_DNA"/>
</dbReference>
<name>A0ABS1CED9_9GAMM</name>
<dbReference type="InterPro" id="IPR010255">
    <property type="entry name" value="Haem_peroxidase_sf"/>
</dbReference>